<dbReference type="CDD" id="cd08276">
    <property type="entry name" value="MDR7"/>
    <property type="match status" value="1"/>
</dbReference>
<dbReference type="GO" id="GO:0016491">
    <property type="term" value="F:oxidoreductase activity"/>
    <property type="evidence" value="ECO:0007669"/>
    <property type="project" value="InterPro"/>
</dbReference>
<dbReference type="InterPro" id="IPR013149">
    <property type="entry name" value="ADH-like_C"/>
</dbReference>
<dbReference type="Pfam" id="PF00107">
    <property type="entry name" value="ADH_zinc_N"/>
    <property type="match status" value="1"/>
</dbReference>
<accession>A0A3M8X073</accession>
<reference evidence="2 3" key="1">
    <citation type="submission" date="2018-11" db="EMBL/GenBank/DDBJ databases">
        <title>The Potential of Streptomyces as Biocontrol Agents against the Tomato grey mould, Botrytis cinerea (Gray mold) Frontiers in Microbiology.</title>
        <authorList>
            <person name="Li D."/>
        </authorList>
    </citation>
    <scope>NUCLEOTIDE SEQUENCE [LARGE SCALE GENOMIC DNA]</scope>
    <source>
        <strain evidence="2 3">NEAU-LD23</strain>
    </source>
</reference>
<dbReference type="PANTHER" id="PTHR45033">
    <property type="match status" value="1"/>
</dbReference>
<dbReference type="PANTHER" id="PTHR45033:SF2">
    <property type="entry name" value="ZINC-TYPE ALCOHOL DEHYDROGENASE-LIKE PROTEIN C1773.06C"/>
    <property type="match status" value="1"/>
</dbReference>
<comment type="caution">
    <text evidence="2">The sequence shown here is derived from an EMBL/GenBank/DDBJ whole genome shotgun (WGS) entry which is preliminary data.</text>
</comment>
<dbReference type="InterPro" id="IPR052711">
    <property type="entry name" value="Zinc_ADH-like"/>
</dbReference>
<gene>
    <name evidence="2" type="ORF">EEJ42_06105</name>
</gene>
<dbReference type="SUPFAM" id="SSF51735">
    <property type="entry name" value="NAD(P)-binding Rossmann-fold domains"/>
    <property type="match status" value="1"/>
</dbReference>
<dbReference type="SMART" id="SM00829">
    <property type="entry name" value="PKS_ER"/>
    <property type="match status" value="1"/>
</dbReference>
<dbReference type="Gene3D" id="3.90.180.10">
    <property type="entry name" value="Medium-chain alcohol dehydrogenases, catalytic domain"/>
    <property type="match status" value="1"/>
</dbReference>
<dbReference type="InterPro" id="IPR011032">
    <property type="entry name" value="GroES-like_sf"/>
</dbReference>
<dbReference type="AlphaFoldDB" id="A0A3M8X073"/>
<dbReference type="InterPro" id="IPR036291">
    <property type="entry name" value="NAD(P)-bd_dom_sf"/>
</dbReference>
<feature type="domain" description="Enoyl reductase (ER)" evidence="1">
    <location>
        <begin position="14"/>
        <end position="335"/>
    </location>
</feature>
<evidence type="ECO:0000313" key="2">
    <source>
        <dbReference type="EMBL" id="RNG34205.1"/>
    </source>
</evidence>
<dbReference type="RefSeq" id="WP_123098948.1">
    <property type="nucleotide sequence ID" value="NZ_RIBZ01000084.1"/>
</dbReference>
<sequence>MTTTRYYQLPRFTGVDALRPATREVPAPGPRQVLVRMRAWSLNYRDLMIASDTYGRALTPGLVPLSDGAGEVIDAGAEVTRWSAGDRVVGIFMPHWISGPATADKTAGALGGPSDGVLAQYLVFDQDTLVPAPAHLDFAEAATLPCAAVTAWNAVVAGGGAAPGQSVLTLGSGGVSLFALQFAALSGAHVIATSSSDAKLTRLRALGAADGIDYVRTPEWGQTVYDATCGGVDHVVEVGGAGTLPQSLTAVRTGGRISIIGVLADGSGVDPMTVVRKGVTLQGMFVGSREMFEDMNRALERHRLRPVIDRAFPFAETPAAYRHFASRGHFGKVVITDT</sequence>
<dbReference type="Pfam" id="PF08240">
    <property type="entry name" value="ADH_N"/>
    <property type="match status" value="1"/>
</dbReference>
<dbReference type="SUPFAM" id="SSF50129">
    <property type="entry name" value="GroES-like"/>
    <property type="match status" value="1"/>
</dbReference>
<dbReference type="InterPro" id="IPR013154">
    <property type="entry name" value="ADH-like_N"/>
</dbReference>
<dbReference type="EMBL" id="RIBZ01000084">
    <property type="protein sequence ID" value="RNG34205.1"/>
    <property type="molecule type" value="Genomic_DNA"/>
</dbReference>
<proteinExistence type="predicted"/>
<organism evidence="2 3">
    <name type="scientific">Streptomyces botrytidirepellens</name>
    <dbReference type="NCBI Taxonomy" id="2486417"/>
    <lineage>
        <taxon>Bacteria</taxon>
        <taxon>Bacillati</taxon>
        <taxon>Actinomycetota</taxon>
        <taxon>Actinomycetes</taxon>
        <taxon>Kitasatosporales</taxon>
        <taxon>Streptomycetaceae</taxon>
        <taxon>Streptomyces</taxon>
    </lineage>
</organism>
<dbReference type="InterPro" id="IPR020843">
    <property type="entry name" value="ER"/>
</dbReference>
<name>A0A3M8X073_9ACTN</name>
<keyword evidence="3" id="KW-1185">Reference proteome</keyword>
<dbReference type="Proteomes" id="UP000275401">
    <property type="component" value="Unassembled WGS sequence"/>
</dbReference>
<evidence type="ECO:0000259" key="1">
    <source>
        <dbReference type="SMART" id="SM00829"/>
    </source>
</evidence>
<protein>
    <submittedName>
        <fullName evidence="2">NAD(P)-dependent alcohol dehydrogenase</fullName>
    </submittedName>
</protein>
<dbReference type="Gene3D" id="3.40.50.720">
    <property type="entry name" value="NAD(P)-binding Rossmann-like Domain"/>
    <property type="match status" value="1"/>
</dbReference>
<evidence type="ECO:0000313" key="3">
    <source>
        <dbReference type="Proteomes" id="UP000275401"/>
    </source>
</evidence>